<dbReference type="Proteomes" id="UP000222542">
    <property type="component" value="Unassembled WGS sequence"/>
</dbReference>
<reference evidence="1 2" key="2">
    <citation type="journal article" date="2017" name="Genome Biol.">
        <title>New reference genome sequences of hot pepper reveal the massive evolution of plant disease-resistance genes by retroduplication.</title>
        <authorList>
            <person name="Kim S."/>
            <person name="Park J."/>
            <person name="Yeom S.I."/>
            <person name="Kim Y.M."/>
            <person name="Seo E."/>
            <person name="Kim K.T."/>
            <person name="Kim M.S."/>
            <person name="Lee J.M."/>
            <person name="Cheong K."/>
            <person name="Shin H.S."/>
            <person name="Kim S.B."/>
            <person name="Han K."/>
            <person name="Lee J."/>
            <person name="Park M."/>
            <person name="Lee H.A."/>
            <person name="Lee H.Y."/>
            <person name="Lee Y."/>
            <person name="Oh S."/>
            <person name="Lee J.H."/>
            <person name="Choi E."/>
            <person name="Choi E."/>
            <person name="Lee S.E."/>
            <person name="Jeon J."/>
            <person name="Kim H."/>
            <person name="Choi G."/>
            <person name="Song H."/>
            <person name="Lee J."/>
            <person name="Lee S.C."/>
            <person name="Kwon J.K."/>
            <person name="Lee H.Y."/>
            <person name="Koo N."/>
            <person name="Hong Y."/>
            <person name="Kim R.W."/>
            <person name="Kang W.H."/>
            <person name="Huh J.H."/>
            <person name="Kang B.C."/>
            <person name="Yang T.J."/>
            <person name="Lee Y.H."/>
            <person name="Bennetzen J.L."/>
            <person name="Choi D."/>
        </authorList>
    </citation>
    <scope>NUCLEOTIDE SEQUENCE [LARGE SCALE GENOMIC DNA]</scope>
    <source>
        <strain evidence="2">cv. CM334</strain>
    </source>
</reference>
<proteinExistence type="predicted"/>
<gene>
    <name evidence="1" type="ORF">T459_14860</name>
</gene>
<dbReference type="EMBL" id="AYRZ02000005">
    <property type="protein sequence ID" value="PHT81845.1"/>
    <property type="molecule type" value="Genomic_DNA"/>
</dbReference>
<comment type="caution">
    <text evidence="1">The sequence shown here is derived from an EMBL/GenBank/DDBJ whole genome shotgun (WGS) entry which is preliminary data.</text>
</comment>
<dbReference type="AlphaFoldDB" id="A0A2G2ZIU0"/>
<protein>
    <submittedName>
        <fullName evidence="1">Uncharacterized protein</fullName>
    </submittedName>
</protein>
<evidence type="ECO:0000313" key="2">
    <source>
        <dbReference type="Proteomes" id="UP000222542"/>
    </source>
</evidence>
<sequence length="73" mass="8572">MRRNITCGFHYDAEDDQLGYSLIESFKELRKKIFPWRCKWNSIDPLLYLQPFLDMIQSDETIAPITGIAFSPS</sequence>
<dbReference type="SMR" id="A0A2G2ZIU0"/>
<reference evidence="1 2" key="1">
    <citation type="journal article" date="2014" name="Nat. Genet.">
        <title>Genome sequence of the hot pepper provides insights into the evolution of pungency in Capsicum species.</title>
        <authorList>
            <person name="Kim S."/>
            <person name="Park M."/>
            <person name="Yeom S.I."/>
            <person name="Kim Y.M."/>
            <person name="Lee J.M."/>
            <person name="Lee H.A."/>
            <person name="Seo E."/>
            <person name="Choi J."/>
            <person name="Cheong K."/>
            <person name="Kim K.T."/>
            <person name="Jung K."/>
            <person name="Lee G.W."/>
            <person name="Oh S.K."/>
            <person name="Bae C."/>
            <person name="Kim S.B."/>
            <person name="Lee H.Y."/>
            <person name="Kim S.Y."/>
            <person name="Kim M.S."/>
            <person name="Kang B.C."/>
            <person name="Jo Y.D."/>
            <person name="Yang H.B."/>
            <person name="Jeong H.J."/>
            <person name="Kang W.H."/>
            <person name="Kwon J.K."/>
            <person name="Shin C."/>
            <person name="Lim J.Y."/>
            <person name="Park J.H."/>
            <person name="Huh J.H."/>
            <person name="Kim J.S."/>
            <person name="Kim B.D."/>
            <person name="Cohen O."/>
            <person name="Paran I."/>
            <person name="Suh M.C."/>
            <person name="Lee S.B."/>
            <person name="Kim Y.K."/>
            <person name="Shin Y."/>
            <person name="Noh S.J."/>
            <person name="Park J."/>
            <person name="Seo Y.S."/>
            <person name="Kwon S.Y."/>
            <person name="Kim H.A."/>
            <person name="Park J.M."/>
            <person name="Kim H.J."/>
            <person name="Choi S.B."/>
            <person name="Bosland P.W."/>
            <person name="Reeves G."/>
            <person name="Jo S.H."/>
            <person name="Lee B.W."/>
            <person name="Cho H.T."/>
            <person name="Choi H.S."/>
            <person name="Lee M.S."/>
            <person name="Yu Y."/>
            <person name="Do Choi Y."/>
            <person name="Park B.S."/>
            <person name="van Deynze A."/>
            <person name="Ashrafi H."/>
            <person name="Hill T."/>
            <person name="Kim W.T."/>
            <person name="Pai H.S."/>
            <person name="Ahn H.K."/>
            <person name="Yeam I."/>
            <person name="Giovannoni J.J."/>
            <person name="Rose J.K."/>
            <person name="Sorensen I."/>
            <person name="Lee S.J."/>
            <person name="Kim R.W."/>
            <person name="Choi I.Y."/>
            <person name="Choi B.S."/>
            <person name="Lim J.S."/>
            <person name="Lee Y.H."/>
            <person name="Choi D."/>
        </authorList>
    </citation>
    <scope>NUCLEOTIDE SEQUENCE [LARGE SCALE GENOMIC DNA]</scope>
    <source>
        <strain evidence="2">cv. CM334</strain>
    </source>
</reference>
<accession>A0A2G2ZIU0</accession>
<dbReference type="Gramene" id="PHT81845">
    <property type="protein sequence ID" value="PHT81845"/>
    <property type="gene ID" value="T459_14860"/>
</dbReference>
<organism evidence="1 2">
    <name type="scientific">Capsicum annuum</name>
    <name type="common">Capsicum pepper</name>
    <dbReference type="NCBI Taxonomy" id="4072"/>
    <lineage>
        <taxon>Eukaryota</taxon>
        <taxon>Viridiplantae</taxon>
        <taxon>Streptophyta</taxon>
        <taxon>Embryophyta</taxon>
        <taxon>Tracheophyta</taxon>
        <taxon>Spermatophyta</taxon>
        <taxon>Magnoliopsida</taxon>
        <taxon>eudicotyledons</taxon>
        <taxon>Gunneridae</taxon>
        <taxon>Pentapetalae</taxon>
        <taxon>asterids</taxon>
        <taxon>lamiids</taxon>
        <taxon>Solanales</taxon>
        <taxon>Solanaceae</taxon>
        <taxon>Solanoideae</taxon>
        <taxon>Capsiceae</taxon>
        <taxon>Capsicum</taxon>
    </lineage>
</organism>
<evidence type="ECO:0000313" key="1">
    <source>
        <dbReference type="EMBL" id="PHT81845.1"/>
    </source>
</evidence>
<name>A0A2G2ZIU0_CAPAN</name>
<keyword evidence="2" id="KW-1185">Reference proteome</keyword>
<dbReference type="STRING" id="4072.A0A2G2ZIU0"/>